<keyword evidence="2" id="KW-0560">Oxidoreductase</keyword>
<proteinExistence type="inferred from homology"/>
<evidence type="ECO:0000256" key="2">
    <source>
        <dbReference type="ARBA" id="ARBA00023002"/>
    </source>
</evidence>
<dbReference type="RefSeq" id="WP_337702466.1">
    <property type="nucleotide sequence ID" value="NZ_JBBEGM010000003.1"/>
</dbReference>
<evidence type="ECO:0000313" key="3">
    <source>
        <dbReference type="EMBL" id="MEJ2861618.1"/>
    </source>
</evidence>
<sequence>MTSLDGEVVLISGGARGMGANHARRAAEAGARVVLGDIDGAGVRTVAKEIGGAAVAVDLDVTSAADWAAAVSVAEDAFGPVTGLVNNAGIFGHGDTQTVDLEVFRAVHRINVEGTLLGIQAVAPAMTRARRGSIVNISSVAGMIGIEDHPAYVSSKWAVRGLTKAAALDLGHHGIRVNSVHPGRIVTPFIDGLDSSILPNQVVREPGQPDDVSALVLFLLGADSRFSTGSEFVVDGGRYLGEFRP</sequence>
<dbReference type="PANTHER" id="PTHR24321:SF8">
    <property type="entry name" value="ESTRADIOL 17-BETA-DEHYDROGENASE 8-RELATED"/>
    <property type="match status" value="1"/>
</dbReference>
<name>A0ABU8M2P5_9PSEU</name>
<gene>
    <name evidence="3" type="ORF">WCD58_10645</name>
</gene>
<protein>
    <submittedName>
        <fullName evidence="3">SDR family oxidoreductase</fullName>
    </submittedName>
</protein>
<dbReference type="Pfam" id="PF13561">
    <property type="entry name" value="adh_short_C2"/>
    <property type="match status" value="1"/>
</dbReference>
<evidence type="ECO:0000313" key="4">
    <source>
        <dbReference type="Proteomes" id="UP001369736"/>
    </source>
</evidence>
<keyword evidence="4" id="KW-1185">Reference proteome</keyword>
<dbReference type="PRINTS" id="PR00080">
    <property type="entry name" value="SDRFAMILY"/>
</dbReference>
<dbReference type="PRINTS" id="PR00081">
    <property type="entry name" value="GDHRDH"/>
</dbReference>
<dbReference type="PROSITE" id="PS00061">
    <property type="entry name" value="ADH_SHORT"/>
    <property type="match status" value="1"/>
</dbReference>
<dbReference type="Proteomes" id="UP001369736">
    <property type="component" value="Unassembled WGS sequence"/>
</dbReference>
<dbReference type="InterPro" id="IPR020904">
    <property type="entry name" value="Sc_DH/Rdtase_CS"/>
</dbReference>
<dbReference type="SUPFAM" id="SSF51735">
    <property type="entry name" value="NAD(P)-binding Rossmann-fold domains"/>
    <property type="match status" value="1"/>
</dbReference>
<accession>A0ABU8M2P5</accession>
<dbReference type="EMBL" id="JBBEGM010000003">
    <property type="protein sequence ID" value="MEJ2861618.1"/>
    <property type="molecule type" value="Genomic_DNA"/>
</dbReference>
<organism evidence="3 4">
    <name type="scientific">Actinomycetospora flava</name>
    <dbReference type="NCBI Taxonomy" id="3129232"/>
    <lineage>
        <taxon>Bacteria</taxon>
        <taxon>Bacillati</taxon>
        <taxon>Actinomycetota</taxon>
        <taxon>Actinomycetes</taxon>
        <taxon>Pseudonocardiales</taxon>
        <taxon>Pseudonocardiaceae</taxon>
        <taxon>Actinomycetospora</taxon>
    </lineage>
</organism>
<comment type="similarity">
    <text evidence="1">Belongs to the short-chain dehydrogenases/reductases (SDR) family.</text>
</comment>
<dbReference type="Gene3D" id="3.40.50.720">
    <property type="entry name" value="NAD(P)-binding Rossmann-like Domain"/>
    <property type="match status" value="1"/>
</dbReference>
<dbReference type="InterPro" id="IPR002347">
    <property type="entry name" value="SDR_fam"/>
</dbReference>
<dbReference type="InterPro" id="IPR036291">
    <property type="entry name" value="NAD(P)-bd_dom_sf"/>
</dbReference>
<comment type="caution">
    <text evidence="3">The sequence shown here is derived from an EMBL/GenBank/DDBJ whole genome shotgun (WGS) entry which is preliminary data.</text>
</comment>
<evidence type="ECO:0000256" key="1">
    <source>
        <dbReference type="ARBA" id="ARBA00006484"/>
    </source>
</evidence>
<dbReference type="PANTHER" id="PTHR24321">
    <property type="entry name" value="DEHYDROGENASES, SHORT CHAIN"/>
    <property type="match status" value="1"/>
</dbReference>
<reference evidence="3 4" key="1">
    <citation type="submission" date="2024-03" db="EMBL/GenBank/DDBJ databases">
        <title>Actinomycetospora sp. OC33-EN07, a novel actinomycete isolated from wild orchid (Aerides multiflora).</title>
        <authorList>
            <person name="Suriyachadkun C."/>
        </authorList>
    </citation>
    <scope>NUCLEOTIDE SEQUENCE [LARGE SCALE GENOMIC DNA]</scope>
    <source>
        <strain evidence="3 4">OC33-EN07</strain>
    </source>
</reference>